<dbReference type="GO" id="GO:0005886">
    <property type="term" value="C:plasma membrane"/>
    <property type="evidence" value="ECO:0007669"/>
    <property type="project" value="UniProtKB-SubCell"/>
</dbReference>
<proteinExistence type="inferred from homology"/>
<dbReference type="GO" id="GO:0012505">
    <property type="term" value="C:endomembrane system"/>
    <property type="evidence" value="ECO:0007669"/>
    <property type="project" value="UniProtKB-SubCell"/>
</dbReference>
<reference evidence="9 10" key="1">
    <citation type="submission" date="2019-01" db="EMBL/GenBank/DDBJ databases">
        <authorList>
            <consortium name="Pathogen Informatics"/>
        </authorList>
    </citation>
    <scope>NUCLEOTIDE SEQUENCE [LARGE SCALE GENOMIC DNA]</scope>
    <source>
        <strain evidence="9 10">NCTC10122</strain>
    </source>
</reference>
<name>A0A449A8P6_9BACT</name>
<dbReference type="SUPFAM" id="SSF51344">
    <property type="entry name" value="Epsilon subunit of F1F0-ATP synthase N-terminal domain"/>
    <property type="match status" value="1"/>
</dbReference>
<evidence type="ECO:0000256" key="1">
    <source>
        <dbReference type="ARBA" id="ARBA00004184"/>
    </source>
</evidence>
<evidence type="ECO:0000256" key="2">
    <source>
        <dbReference type="ARBA" id="ARBA00005712"/>
    </source>
</evidence>
<evidence type="ECO:0000313" key="9">
    <source>
        <dbReference type="EMBL" id="VEU60635.1"/>
    </source>
</evidence>
<keyword evidence="7" id="KW-0066">ATP synthesis</keyword>
<evidence type="ECO:0000256" key="4">
    <source>
        <dbReference type="ARBA" id="ARBA00023065"/>
    </source>
</evidence>
<comment type="subunit">
    <text evidence="7">F-type ATPases have 2 components, CF(1) - the catalytic core - and CF(0) - the membrane proton channel. CF(1) has five subunits: alpha(3), beta(3), gamma(1), delta(1), epsilon(1). CF(0) has three main subunits: a, b and c.</text>
</comment>
<comment type="similarity">
    <text evidence="2 7">Belongs to the ATPase epsilon chain family.</text>
</comment>
<dbReference type="Pfam" id="PF02823">
    <property type="entry name" value="ATP-synt_DE_N"/>
    <property type="match status" value="1"/>
</dbReference>
<dbReference type="Gene3D" id="2.60.15.10">
    <property type="entry name" value="F0F1 ATP synthase delta/epsilon subunit, N-terminal"/>
    <property type="match status" value="1"/>
</dbReference>
<dbReference type="HAMAP" id="MF_00530">
    <property type="entry name" value="ATP_synth_epsil_bac"/>
    <property type="match status" value="1"/>
</dbReference>
<keyword evidence="5 7" id="KW-0472">Membrane</keyword>
<evidence type="ECO:0000259" key="8">
    <source>
        <dbReference type="Pfam" id="PF02823"/>
    </source>
</evidence>
<feature type="domain" description="ATP synthase F1 complex delta/epsilon subunit N-terminal" evidence="8">
    <location>
        <begin position="4"/>
        <end position="84"/>
    </location>
</feature>
<dbReference type="GO" id="GO:0005524">
    <property type="term" value="F:ATP binding"/>
    <property type="evidence" value="ECO:0007669"/>
    <property type="project" value="UniProtKB-UniRule"/>
</dbReference>
<dbReference type="InterPro" id="IPR020546">
    <property type="entry name" value="ATP_synth_F1_dsu/esu_N"/>
</dbReference>
<evidence type="ECO:0000256" key="3">
    <source>
        <dbReference type="ARBA" id="ARBA00022448"/>
    </source>
</evidence>
<protein>
    <recommendedName>
        <fullName evidence="7">ATP synthase epsilon chain</fullName>
    </recommendedName>
    <alternativeName>
        <fullName evidence="7">ATP synthase F1 sector epsilon subunit</fullName>
    </alternativeName>
    <alternativeName>
        <fullName evidence="7">F-ATPase epsilon subunit</fullName>
    </alternativeName>
</protein>
<comment type="subcellular location">
    <subcellularLocation>
        <location evidence="7">Cell membrane</location>
        <topology evidence="7">Peripheral membrane protein</topology>
    </subcellularLocation>
    <subcellularLocation>
        <location evidence="1">Endomembrane system</location>
        <topology evidence="1">Peripheral membrane protein</topology>
    </subcellularLocation>
</comment>
<dbReference type="RefSeq" id="WP_004419566.1">
    <property type="nucleotide sequence ID" value="NZ_LR214970.1"/>
</dbReference>
<evidence type="ECO:0000256" key="6">
    <source>
        <dbReference type="ARBA" id="ARBA00023196"/>
    </source>
</evidence>
<dbReference type="GO" id="GO:0046933">
    <property type="term" value="F:proton-transporting ATP synthase activity, rotational mechanism"/>
    <property type="evidence" value="ECO:0007669"/>
    <property type="project" value="UniProtKB-UniRule"/>
</dbReference>
<gene>
    <name evidence="7 9" type="primary">atpC</name>
    <name evidence="9" type="ORF">NCTC10122_00233</name>
</gene>
<evidence type="ECO:0000256" key="5">
    <source>
        <dbReference type="ARBA" id="ARBA00023136"/>
    </source>
</evidence>
<keyword evidence="9" id="KW-0378">Hydrolase</keyword>
<keyword evidence="7" id="KW-1003">Cell membrane</keyword>
<keyword evidence="6 7" id="KW-0139">CF(1)</keyword>
<evidence type="ECO:0000313" key="10">
    <source>
        <dbReference type="Proteomes" id="UP000290942"/>
    </source>
</evidence>
<evidence type="ECO:0000256" key="7">
    <source>
        <dbReference type="HAMAP-Rule" id="MF_00530"/>
    </source>
</evidence>
<dbReference type="EMBL" id="LR214970">
    <property type="protein sequence ID" value="VEU60635.1"/>
    <property type="molecule type" value="Genomic_DNA"/>
</dbReference>
<comment type="function">
    <text evidence="7">Produces ATP from ADP in the presence of a proton gradient across the membrane.</text>
</comment>
<dbReference type="InterPro" id="IPR001469">
    <property type="entry name" value="ATP_synth_F1_dsu/esu"/>
</dbReference>
<organism evidence="9 10">
    <name type="scientific">Mycoplasmopsis bovigenitalium</name>
    <dbReference type="NCBI Taxonomy" id="2112"/>
    <lineage>
        <taxon>Bacteria</taxon>
        <taxon>Bacillati</taxon>
        <taxon>Mycoplasmatota</taxon>
        <taxon>Mycoplasmoidales</taxon>
        <taxon>Metamycoplasmataceae</taxon>
        <taxon>Mycoplasmopsis</taxon>
    </lineage>
</organism>
<keyword evidence="3 7" id="KW-0813">Transport</keyword>
<dbReference type="GO" id="GO:0045259">
    <property type="term" value="C:proton-transporting ATP synthase complex"/>
    <property type="evidence" value="ECO:0007669"/>
    <property type="project" value="UniProtKB-KW"/>
</dbReference>
<dbReference type="AlphaFoldDB" id="A0A449A8P6"/>
<dbReference type="Proteomes" id="UP000290942">
    <property type="component" value="Chromosome"/>
</dbReference>
<keyword evidence="4 7" id="KW-0406">Ion transport</keyword>
<dbReference type="GO" id="GO:0016787">
    <property type="term" value="F:hydrolase activity"/>
    <property type="evidence" value="ECO:0007669"/>
    <property type="project" value="UniProtKB-KW"/>
</dbReference>
<dbReference type="InterPro" id="IPR036771">
    <property type="entry name" value="ATPsynth_dsu/esu_N"/>
</dbReference>
<sequence>MNKLHLTISTPDGIFLEEYINSISVKTIDSGAITFLYGHGAFMGSLAIDKLTINNPGDDNYRVCVIGGGLIYTDGYELKIITNDITLKESINIDETQSRRNKILDQLKFASKKDAISLENQLRKIILKINIYNEK</sequence>
<accession>A0A449A8P6</accession>
<keyword evidence="7" id="KW-0375">Hydrogen ion transport</keyword>